<dbReference type="InterPro" id="IPR004447">
    <property type="entry name" value="Peptidase_S41A"/>
</dbReference>
<evidence type="ECO:0000256" key="4">
    <source>
        <dbReference type="ARBA" id="ARBA00022825"/>
    </source>
</evidence>
<comment type="caution">
    <text evidence="9">The sequence shown here is derived from an EMBL/GenBank/DDBJ whole genome shotgun (WGS) entry which is preliminary data.</text>
</comment>
<evidence type="ECO:0000256" key="1">
    <source>
        <dbReference type="ARBA" id="ARBA00009179"/>
    </source>
</evidence>
<dbReference type="RefSeq" id="WP_213639673.1">
    <property type="nucleotide sequence ID" value="NZ_JADPMV010000001.1"/>
</dbReference>
<accession>A0ABS5Q0S9</accession>
<sequence length="436" mass="46558">MPHLPRLTTLALSIALLGGAPLLQAAETPDATAPKVSDKAPLPLDDLRTFAEVLDRIKAAYVEPISDKTLLENAIKGMLSNLDPHSAYLDIDAFRELQESTSGEFGGLGIEVGMEDGFVKVVSPIDDTPASKAGIQPGDLIIKIDGQPTKGLSMLEAVDKMRGEAGSKIQLTLVREGGQPFDVELTRAVIKVRSVKSQLLDDGYGYLRITQFQVNSGDEVLKALNKLRKDNGKKLRGLVLDLRNNPGGVLQAAVEVSDHFLKRGLIVYTEGRIANSELRFSADPADPSEGAPLVVLINGGSASASEIVAGALQDHKRGVLMGTSSFGKGSVQTVLPLNNDRALKLTTALYYTPNGRSIQAQGIVPDIEVARAKLTRERDSGDFKEADLQGHLSNGNGGADRPSTGQTARPSRPQDDDYQLSQALNLLKGLNVTRGE</sequence>
<keyword evidence="3 5" id="KW-0378">Hydrolase</keyword>
<dbReference type="Proteomes" id="UP001196601">
    <property type="component" value="Unassembled WGS sequence"/>
</dbReference>
<feature type="compositionally biased region" description="Basic and acidic residues" evidence="6">
    <location>
        <begin position="378"/>
        <end position="388"/>
    </location>
</feature>
<reference evidence="9 10" key="1">
    <citation type="journal article" date="2021" name="Syst. Appl. Microbiol.">
        <title>Pseudomonas lalucatii sp. nov. isolated from Vallgornera, a karstic cave in Mallorca, Western Mediterranean.</title>
        <authorList>
            <person name="Busquets A."/>
            <person name="Mulet M."/>
            <person name="Gomila M."/>
            <person name="Garcia-Valdes E."/>
        </authorList>
    </citation>
    <scope>NUCLEOTIDE SEQUENCE [LARGE SCALE GENOMIC DNA]</scope>
    <source>
        <strain evidence="9 10">R1b54</strain>
    </source>
</reference>
<dbReference type="Gene3D" id="3.90.226.10">
    <property type="entry name" value="2-enoyl-CoA Hydratase, Chain A, domain 1"/>
    <property type="match status" value="1"/>
</dbReference>
<keyword evidence="2 5" id="KW-0645">Protease</keyword>
<dbReference type="InterPro" id="IPR005151">
    <property type="entry name" value="Tail-specific_protease"/>
</dbReference>
<proteinExistence type="inferred from homology"/>
<evidence type="ECO:0000259" key="8">
    <source>
        <dbReference type="PROSITE" id="PS50106"/>
    </source>
</evidence>
<dbReference type="Pfam" id="PF03572">
    <property type="entry name" value="Peptidase_S41"/>
    <property type="match status" value="1"/>
</dbReference>
<dbReference type="InterPro" id="IPR029045">
    <property type="entry name" value="ClpP/crotonase-like_dom_sf"/>
</dbReference>
<evidence type="ECO:0000313" key="9">
    <source>
        <dbReference type="EMBL" id="MBS7662376.1"/>
    </source>
</evidence>
<dbReference type="InterPro" id="IPR041489">
    <property type="entry name" value="PDZ_6"/>
</dbReference>
<dbReference type="InterPro" id="IPR036034">
    <property type="entry name" value="PDZ_sf"/>
</dbReference>
<evidence type="ECO:0000256" key="2">
    <source>
        <dbReference type="ARBA" id="ARBA00022670"/>
    </source>
</evidence>
<dbReference type="SUPFAM" id="SSF52096">
    <property type="entry name" value="ClpP/crotonase"/>
    <property type="match status" value="1"/>
</dbReference>
<gene>
    <name evidence="9" type="ORF">I0D00_10550</name>
</gene>
<evidence type="ECO:0000256" key="5">
    <source>
        <dbReference type="RuleBase" id="RU004404"/>
    </source>
</evidence>
<evidence type="ECO:0000256" key="6">
    <source>
        <dbReference type="SAM" id="MobiDB-lite"/>
    </source>
</evidence>
<name>A0ABS5Q0S9_9PSED</name>
<keyword evidence="10" id="KW-1185">Reference proteome</keyword>
<dbReference type="InterPro" id="IPR001478">
    <property type="entry name" value="PDZ"/>
</dbReference>
<dbReference type="InterPro" id="IPR055210">
    <property type="entry name" value="CtpA/B_N"/>
</dbReference>
<evidence type="ECO:0000256" key="7">
    <source>
        <dbReference type="SAM" id="SignalP"/>
    </source>
</evidence>
<dbReference type="NCBIfam" id="TIGR00225">
    <property type="entry name" value="prc"/>
    <property type="match status" value="1"/>
</dbReference>
<dbReference type="PANTHER" id="PTHR32060:SF30">
    <property type="entry name" value="CARBOXY-TERMINAL PROCESSING PROTEASE CTPA"/>
    <property type="match status" value="1"/>
</dbReference>
<dbReference type="CDD" id="cd06782">
    <property type="entry name" value="cpPDZ_CPP-like"/>
    <property type="match status" value="1"/>
</dbReference>
<dbReference type="EMBL" id="JADPMV010000001">
    <property type="protein sequence ID" value="MBS7662376.1"/>
    <property type="molecule type" value="Genomic_DNA"/>
</dbReference>
<keyword evidence="7" id="KW-0732">Signal</keyword>
<protein>
    <submittedName>
        <fullName evidence="9">S41 family peptidase</fullName>
    </submittedName>
</protein>
<evidence type="ECO:0000313" key="10">
    <source>
        <dbReference type="Proteomes" id="UP001196601"/>
    </source>
</evidence>
<dbReference type="PANTHER" id="PTHR32060">
    <property type="entry name" value="TAIL-SPECIFIC PROTEASE"/>
    <property type="match status" value="1"/>
</dbReference>
<dbReference type="Pfam" id="PF22694">
    <property type="entry name" value="CtpB_N-like"/>
    <property type="match status" value="1"/>
</dbReference>
<evidence type="ECO:0000256" key="3">
    <source>
        <dbReference type="ARBA" id="ARBA00022801"/>
    </source>
</evidence>
<feature type="signal peptide" evidence="7">
    <location>
        <begin position="1"/>
        <end position="25"/>
    </location>
</feature>
<dbReference type="Gene3D" id="3.30.750.44">
    <property type="match status" value="1"/>
</dbReference>
<dbReference type="SMART" id="SM00228">
    <property type="entry name" value="PDZ"/>
    <property type="match status" value="1"/>
</dbReference>
<feature type="region of interest" description="Disordered" evidence="6">
    <location>
        <begin position="378"/>
        <end position="417"/>
    </location>
</feature>
<dbReference type="Gene3D" id="2.30.42.10">
    <property type="match status" value="1"/>
</dbReference>
<organism evidence="9 10">
    <name type="scientific">Pseudomonas lalucatii</name>
    <dbReference type="NCBI Taxonomy" id="1424203"/>
    <lineage>
        <taxon>Bacteria</taxon>
        <taxon>Pseudomonadati</taxon>
        <taxon>Pseudomonadota</taxon>
        <taxon>Gammaproteobacteria</taxon>
        <taxon>Pseudomonadales</taxon>
        <taxon>Pseudomonadaceae</taxon>
        <taxon>Pseudomonas</taxon>
    </lineage>
</organism>
<keyword evidence="4 5" id="KW-0720">Serine protease</keyword>
<dbReference type="PROSITE" id="PS50106">
    <property type="entry name" value="PDZ"/>
    <property type="match status" value="1"/>
</dbReference>
<comment type="similarity">
    <text evidence="1 5">Belongs to the peptidase S41A family.</text>
</comment>
<dbReference type="SMART" id="SM00245">
    <property type="entry name" value="TSPc"/>
    <property type="match status" value="1"/>
</dbReference>
<dbReference type="Pfam" id="PF17820">
    <property type="entry name" value="PDZ_6"/>
    <property type="match status" value="1"/>
</dbReference>
<feature type="chain" id="PRO_5047212508" evidence="7">
    <location>
        <begin position="26"/>
        <end position="436"/>
    </location>
</feature>
<dbReference type="CDD" id="cd07560">
    <property type="entry name" value="Peptidase_S41_CPP"/>
    <property type="match status" value="1"/>
</dbReference>
<feature type="domain" description="PDZ" evidence="8">
    <location>
        <begin position="94"/>
        <end position="162"/>
    </location>
</feature>
<dbReference type="SUPFAM" id="SSF50156">
    <property type="entry name" value="PDZ domain-like"/>
    <property type="match status" value="1"/>
</dbReference>